<dbReference type="InterPro" id="IPR055308">
    <property type="entry name" value="TEX47-like"/>
</dbReference>
<accession>A0A6J2K3S2</accession>
<dbReference type="AlphaFoldDB" id="A0A6J2K3S2"/>
<reference evidence="3" key="1">
    <citation type="submission" date="2025-08" db="UniProtKB">
        <authorList>
            <consortium name="RefSeq"/>
        </authorList>
    </citation>
    <scope>IDENTIFICATION</scope>
    <source>
        <tissue evidence="3">Silk gland</tissue>
    </source>
</reference>
<sequence length="300" mass="35169">MALPDLDVRSVLDVVEENFQKLGLKTYAIRMIYIGEHTLSKEEIIRAFEKSVHDVNSAYCEIHVYGLLLVYDSYFVHILEGSEDTLHRHLRFLFKLEIDWIERMKKSTETDRAVLLENKDKSEPKIFRRLKMLMVYHSISTLFFARWRALTAHPPSLVGRLDVNGPISEHMEQLKICLNKITKLCDLLKADEKLSFEGLNAVDPRIESLPEAALLDFLLQSSYIRDLRQTYDLHRRVDDHQFYFESVWPLPTHFTPRLLYKLKVDDSFVEPLPVMPWEIVKKETEDEDREEPQSGSSSSD</sequence>
<dbReference type="RefSeq" id="XP_028036303.1">
    <property type="nucleotide sequence ID" value="XM_028180502.1"/>
</dbReference>
<dbReference type="PANTHER" id="PTHR34035">
    <property type="entry name" value="TESTIS-EXPRESSED PROTEIN 47"/>
    <property type="match status" value="1"/>
</dbReference>
<dbReference type="OrthoDB" id="548795at2759"/>
<dbReference type="KEGG" id="bman:114247518"/>
<dbReference type="GeneID" id="114247518"/>
<dbReference type="Proteomes" id="UP000504629">
    <property type="component" value="Unplaced"/>
</dbReference>
<organism evidence="2 3">
    <name type="scientific">Bombyx mandarina</name>
    <name type="common">Wild silk moth</name>
    <name type="synonym">Wild silkworm</name>
    <dbReference type="NCBI Taxonomy" id="7092"/>
    <lineage>
        <taxon>Eukaryota</taxon>
        <taxon>Metazoa</taxon>
        <taxon>Ecdysozoa</taxon>
        <taxon>Arthropoda</taxon>
        <taxon>Hexapoda</taxon>
        <taxon>Insecta</taxon>
        <taxon>Pterygota</taxon>
        <taxon>Neoptera</taxon>
        <taxon>Endopterygota</taxon>
        <taxon>Lepidoptera</taxon>
        <taxon>Glossata</taxon>
        <taxon>Ditrysia</taxon>
        <taxon>Bombycoidea</taxon>
        <taxon>Bombycidae</taxon>
        <taxon>Bombycinae</taxon>
        <taxon>Bombyx</taxon>
    </lineage>
</organism>
<keyword evidence="2" id="KW-1185">Reference proteome</keyword>
<name>A0A6J2K3S2_BOMMA</name>
<proteinExistence type="predicted"/>
<evidence type="ECO:0000256" key="1">
    <source>
        <dbReference type="SAM" id="MobiDB-lite"/>
    </source>
</evidence>
<dbReference type="PANTHER" id="PTHR34035:SF1">
    <property type="entry name" value="TESTIS-EXPRESSED PROTEIN 47"/>
    <property type="match status" value="1"/>
</dbReference>
<gene>
    <name evidence="3" type="primary">LOC114247518</name>
</gene>
<evidence type="ECO:0000313" key="3">
    <source>
        <dbReference type="RefSeq" id="XP_028036303.1"/>
    </source>
</evidence>
<feature type="region of interest" description="Disordered" evidence="1">
    <location>
        <begin position="280"/>
        <end position="300"/>
    </location>
</feature>
<protein>
    <submittedName>
        <fullName evidence="3">Testis-expressed protein 47-like isoform X1</fullName>
    </submittedName>
</protein>
<evidence type="ECO:0000313" key="2">
    <source>
        <dbReference type="Proteomes" id="UP000504629"/>
    </source>
</evidence>
<dbReference type="Pfam" id="PF24787">
    <property type="entry name" value="TEX47"/>
    <property type="match status" value="1"/>
</dbReference>